<comment type="caution">
    <text evidence="1">The sequence shown here is derived from an EMBL/GenBank/DDBJ whole genome shotgun (WGS) entry which is preliminary data.</text>
</comment>
<accession>A0ABQ7F589</accession>
<dbReference type="EMBL" id="QGKV02000297">
    <property type="protein sequence ID" value="KAF3610503.1"/>
    <property type="molecule type" value="Genomic_DNA"/>
</dbReference>
<evidence type="ECO:0000313" key="2">
    <source>
        <dbReference type="Proteomes" id="UP000266723"/>
    </source>
</evidence>
<sequence length="54" mass="5660">MSPLPSIYVSLFPVSLFDSLPINGNQSPSPSGSNYALFDLAEDVKEDGATGKSV</sequence>
<protein>
    <submittedName>
        <fullName evidence="1">Uncharacterized protein</fullName>
    </submittedName>
</protein>
<evidence type="ECO:0000313" key="1">
    <source>
        <dbReference type="EMBL" id="KAF3610503.1"/>
    </source>
</evidence>
<proteinExistence type="predicted"/>
<gene>
    <name evidence="1" type="ORF">DY000_02051038</name>
</gene>
<organism evidence="1 2">
    <name type="scientific">Brassica cretica</name>
    <name type="common">Mustard</name>
    <dbReference type="NCBI Taxonomy" id="69181"/>
    <lineage>
        <taxon>Eukaryota</taxon>
        <taxon>Viridiplantae</taxon>
        <taxon>Streptophyta</taxon>
        <taxon>Embryophyta</taxon>
        <taxon>Tracheophyta</taxon>
        <taxon>Spermatophyta</taxon>
        <taxon>Magnoliopsida</taxon>
        <taxon>eudicotyledons</taxon>
        <taxon>Gunneridae</taxon>
        <taxon>Pentapetalae</taxon>
        <taxon>rosids</taxon>
        <taxon>malvids</taxon>
        <taxon>Brassicales</taxon>
        <taxon>Brassicaceae</taxon>
        <taxon>Brassiceae</taxon>
        <taxon>Brassica</taxon>
    </lineage>
</organism>
<reference evidence="1 2" key="1">
    <citation type="journal article" date="2020" name="BMC Genomics">
        <title>Intraspecific diversification of the crop wild relative Brassica cretica Lam. using demographic model selection.</title>
        <authorList>
            <person name="Kioukis A."/>
            <person name="Michalopoulou V.A."/>
            <person name="Briers L."/>
            <person name="Pirintsos S."/>
            <person name="Studholme D.J."/>
            <person name="Pavlidis P."/>
            <person name="Sarris P.F."/>
        </authorList>
    </citation>
    <scope>NUCLEOTIDE SEQUENCE [LARGE SCALE GENOMIC DNA]</scope>
    <source>
        <strain evidence="2">cv. PFS-1207/04</strain>
    </source>
</reference>
<keyword evidence="2" id="KW-1185">Reference proteome</keyword>
<name>A0ABQ7F589_BRACR</name>
<dbReference type="Proteomes" id="UP000266723">
    <property type="component" value="Unassembled WGS sequence"/>
</dbReference>